<sequence>MLSNSFNIDITTNNNNNKSIININNINIKINENDEIFLKNVLKEFYNKIIQYIKDDDINKFEENLIKWLNNIIKNHDEKNSKKFLELMKNHKKYLIWFTSIIGFFYQH</sequence>
<reference evidence="1 2" key="2">
    <citation type="submission" date="2017-09" db="EMBL/GenBank/DDBJ databases">
        <title>Extensive intraspecific genome diversity in a model arbuscular mycorrhizal fungus.</title>
        <authorList>
            <person name="Chen E.C."/>
            <person name="Morin E."/>
            <person name="Beaudet D."/>
            <person name="Noel J."/>
            <person name="Ndikumana S."/>
            <person name="Charron P."/>
            <person name="St-Onge C."/>
            <person name="Giorgi J."/>
            <person name="Grigoriev I.V."/>
            <person name="Roux C."/>
            <person name="Martin F.M."/>
            <person name="Corradi N."/>
        </authorList>
    </citation>
    <scope>NUCLEOTIDE SEQUENCE [LARGE SCALE GENOMIC DNA]</scope>
    <source>
        <strain evidence="1 2">A5</strain>
    </source>
</reference>
<feature type="non-terminal residue" evidence="1">
    <location>
        <position position="108"/>
    </location>
</feature>
<organism evidence="1 2">
    <name type="scientific">Rhizophagus irregularis</name>
    <dbReference type="NCBI Taxonomy" id="588596"/>
    <lineage>
        <taxon>Eukaryota</taxon>
        <taxon>Fungi</taxon>
        <taxon>Fungi incertae sedis</taxon>
        <taxon>Mucoromycota</taxon>
        <taxon>Glomeromycotina</taxon>
        <taxon>Glomeromycetes</taxon>
        <taxon>Glomerales</taxon>
        <taxon>Glomeraceae</taxon>
        <taxon>Rhizophagus</taxon>
    </lineage>
</organism>
<reference evidence="1 2" key="1">
    <citation type="submission" date="2016-04" db="EMBL/GenBank/DDBJ databases">
        <title>Genome analyses suggest a sexual origin of heterokaryosis in a supposedly ancient asexual fungus.</title>
        <authorList>
            <person name="Ropars J."/>
            <person name="Sedzielewska K."/>
            <person name="Noel J."/>
            <person name="Charron P."/>
            <person name="Farinelli L."/>
            <person name="Marton T."/>
            <person name="Kruger M."/>
            <person name="Pelin A."/>
            <person name="Brachmann A."/>
            <person name="Corradi N."/>
        </authorList>
    </citation>
    <scope>NUCLEOTIDE SEQUENCE [LARGE SCALE GENOMIC DNA]</scope>
    <source>
        <strain evidence="1 2">A5</strain>
    </source>
</reference>
<dbReference type="Proteomes" id="UP000232722">
    <property type="component" value="Unassembled WGS sequence"/>
</dbReference>
<protein>
    <submittedName>
        <fullName evidence="1">Uncharacterized protein</fullName>
    </submittedName>
</protein>
<name>A0A2N0Q479_9GLOM</name>
<dbReference type="EMBL" id="LLXJ01000167">
    <property type="protein sequence ID" value="PKC13856.1"/>
    <property type="molecule type" value="Genomic_DNA"/>
</dbReference>
<evidence type="ECO:0000313" key="1">
    <source>
        <dbReference type="EMBL" id="PKC13856.1"/>
    </source>
</evidence>
<comment type="caution">
    <text evidence="1">The sequence shown here is derived from an EMBL/GenBank/DDBJ whole genome shotgun (WGS) entry which is preliminary data.</text>
</comment>
<gene>
    <name evidence="1" type="ORF">RhiirA5_410118</name>
</gene>
<dbReference type="AlphaFoldDB" id="A0A2N0Q479"/>
<accession>A0A2N0Q479</accession>
<evidence type="ECO:0000313" key="2">
    <source>
        <dbReference type="Proteomes" id="UP000232722"/>
    </source>
</evidence>
<proteinExistence type="predicted"/>